<evidence type="ECO:0000256" key="1">
    <source>
        <dbReference type="SAM" id="MobiDB-lite"/>
    </source>
</evidence>
<proteinExistence type="predicted"/>
<dbReference type="Proteomes" id="UP000678499">
    <property type="component" value="Unassembled WGS sequence"/>
</dbReference>
<sequence>MGAKFSSVGQNINSAGAGSADAPTVSCGEQSFSENARDSGSEEQMDLMGLDFLRRSSTAGPRRLASSLLDAENAEQSGSESEGVASGGSSLPMMGSTLMMDFPFSMRRIMLSAQSLPSGVWYIDDVHCPVCDASLPYHEIESHLTVCLSRPRWQYNGKPENWG</sequence>
<reference evidence="2" key="1">
    <citation type="submission" date="2020-11" db="EMBL/GenBank/DDBJ databases">
        <authorList>
            <person name="Tran Van P."/>
        </authorList>
    </citation>
    <scope>NUCLEOTIDE SEQUENCE</scope>
</reference>
<evidence type="ECO:0008006" key="4">
    <source>
        <dbReference type="Google" id="ProtNLM"/>
    </source>
</evidence>
<dbReference type="EMBL" id="OA882857">
    <property type="protein sequence ID" value="CAD7277184.1"/>
    <property type="molecule type" value="Genomic_DNA"/>
</dbReference>
<organism evidence="2">
    <name type="scientific">Notodromas monacha</name>
    <dbReference type="NCBI Taxonomy" id="399045"/>
    <lineage>
        <taxon>Eukaryota</taxon>
        <taxon>Metazoa</taxon>
        <taxon>Ecdysozoa</taxon>
        <taxon>Arthropoda</taxon>
        <taxon>Crustacea</taxon>
        <taxon>Oligostraca</taxon>
        <taxon>Ostracoda</taxon>
        <taxon>Podocopa</taxon>
        <taxon>Podocopida</taxon>
        <taxon>Cypridocopina</taxon>
        <taxon>Cypridoidea</taxon>
        <taxon>Cyprididae</taxon>
        <taxon>Notodromas</taxon>
    </lineage>
</organism>
<dbReference type="AlphaFoldDB" id="A0A7R9BKU4"/>
<feature type="compositionally biased region" description="Polar residues" evidence="1">
    <location>
        <begin position="7"/>
        <end position="16"/>
    </location>
</feature>
<gene>
    <name evidence="2" type="ORF">NMOB1V02_LOCUS4921</name>
</gene>
<evidence type="ECO:0000313" key="2">
    <source>
        <dbReference type="EMBL" id="CAD7277184.1"/>
    </source>
</evidence>
<name>A0A7R9BKU4_9CRUS</name>
<evidence type="ECO:0000313" key="3">
    <source>
        <dbReference type="Proteomes" id="UP000678499"/>
    </source>
</evidence>
<accession>A0A7R9BKU4</accession>
<dbReference type="OrthoDB" id="10259133at2759"/>
<dbReference type="EMBL" id="CAJPEX010000820">
    <property type="protein sequence ID" value="CAG0917336.1"/>
    <property type="molecule type" value="Genomic_DNA"/>
</dbReference>
<protein>
    <recommendedName>
        <fullName evidence="4">E3 ubiquitin-protein ligase ZNRF2</fullName>
    </recommendedName>
</protein>
<feature type="region of interest" description="Disordered" evidence="1">
    <location>
        <begin position="1"/>
        <end position="90"/>
    </location>
</feature>
<keyword evidence="3" id="KW-1185">Reference proteome</keyword>
<feature type="compositionally biased region" description="Low complexity" evidence="1">
    <location>
        <begin position="77"/>
        <end position="90"/>
    </location>
</feature>